<dbReference type="EMBL" id="HBIP01006274">
    <property type="protein sequence ID" value="CAE0488152.1"/>
    <property type="molecule type" value="Transcribed_RNA"/>
</dbReference>
<dbReference type="GO" id="GO:0015035">
    <property type="term" value="F:protein-disulfide reductase activity"/>
    <property type="evidence" value="ECO:0007669"/>
    <property type="project" value="InterPro"/>
</dbReference>
<feature type="domain" description="CBS" evidence="3">
    <location>
        <begin position="183"/>
        <end position="239"/>
    </location>
</feature>
<proteinExistence type="predicted"/>
<gene>
    <name evidence="4" type="ORF">DTER00134_LOCUS3215</name>
</gene>
<evidence type="ECO:0000256" key="2">
    <source>
        <dbReference type="SAM" id="MobiDB-lite"/>
    </source>
</evidence>
<dbReference type="PANTHER" id="PTHR34290">
    <property type="entry name" value="SI:CH73-390P7.2"/>
    <property type="match status" value="1"/>
</dbReference>
<sequence>MVTELASTHPLLTSCTPKLGIPGAKARNPSSLIRCPRERHCLFPRTPLLVRNIRQQRLLCTTSEGFLEETRQPATLEQQSLLHTKDVPTSSNDTQSRPQEEPPPVSNECEFGSVAKVMRPYEKGLIKCTPGDSLEGIIPSLTRITGMPVVNDARRVVGIISKKDVLRVHHAGGSLQQPVSEAMTAPALTVPITATIQEAADLMMDKEVHPLPVVDADGLLVGIVARSDIFKPIFKDQYLSLMSNDQDLVPGVQPKAESEEKKIPWSIKYLYDGDCSMCQSLKTLLERQDRGRGAVCFVNIADPSYDPLRHMGVTYEEAMDTIHAIRSSGEVLRDIDALKALFNEVGLAWVVKLTELPIIAGLVNILYRDLSASRLSLGGAGDAIITTLVHSLTLLPNFLPSLHGFGLLLFWRRAQCKRGAPCRTPDANNMKR</sequence>
<dbReference type="PROSITE" id="PS51371">
    <property type="entry name" value="CBS"/>
    <property type="match status" value="2"/>
</dbReference>
<dbReference type="Gene3D" id="3.10.580.10">
    <property type="entry name" value="CBS-domain"/>
    <property type="match status" value="1"/>
</dbReference>
<feature type="domain" description="CBS" evidence="3">
    <location>
        <begin position="98"/>
        <end position="175"/>
    </location>
</feature>
<dbReference type="Pfam" id="PF00571">
    <property type="entry name" value="CBS"/>
    <property type="match status" value="2"/>
</dbReference>
<dbReference type="AlphaFoldDB" id="A0A7S3QNW0"/>
<dbReference type="SUPFAM" id="SSF54631">
    <property type="entry name" value="CBS-domain pair"/>
    <property type="match status" value="1"/>
</dbReference>
<dbReference type="InterPro" id="IPR000644">
    <property type="entry name" value="CBS_dom"/>
</dbReference>
<keyword evidence="1" id="KW-0129">CBS domain</keyword>
<dbReference type="InterPro" id="IPR007263">
    <property type="entry name" value="DCC1-like"/>
</dbReference>
<organism evidence="4">
    <name type="scientific">Dunaliella tertiolecta</name>
    <name type="common">Green alga</name>
    <dbReference type="NCBI Taxonomy" id="3047"/>
    <lineage>
        <taxon>Eukaryota</taxon>
        <taxon>Viridiplantae</taxon>
        <taxon>Chlorophyta</taxon>
        <taxon>core chlorophytes</taxon>
        <taxon>Chlorophyceae</taxon>
        <taxon>CS clade</taxon>
        <taxon>Chlamydomonadales</taxon>
        <taxon>Dunaliellaceae</taxon>
        <taxon>Dunaliella</taxon>
    </lineage>
</organism>
<dbReference type="InterPro" id="IPR046342">
    <property type="entry name" value="CBS_dom_sf"/>
</dbReference>
<dbReference type="PANTHER" id="PTHR34290:SF2">
    <property type="entry name" value="OS04G0668800 PROTEIN"/>
    <property type="match status" value="1"/>
</dbReference>
<dbReference type="SMART" id="SM00116">
    <property type="entry name" value="CBS"/>
    <property type="match status" value="2"/>
</dbReference>
<name>A0A7S3QNW0_DUNTE</name>
<protein>
    <recommendedName>
        <fullName evidence="3">CBS domain-containing protein</fullName>
    </recommendedName>
</protein>
<accession>A0A7S3QNW0</accession>
<feature type="region of interest" description="Disordered" evidence="2">
    <location>
        <begin position="70"/>
        <end position="108"/>
    </location>
</feature>
<dbReference type="Pfam" id="PF04134">
    <property type="entry name" value="DCC1-like"/>
    <property type="match status" value="1"/>
</dbReference>
<evidence type="ECO:0000259" key="3">
    <source>
        <dbReference type="PROSITE" id="PS51371"/>
    </source>
</evidence>
<evidence type="ECO:0000256" key="1">
    <source>
        <dbReference type="PROSITE-ProRule" id="PRU00703"/>
    </source>
</evidence>
<evidence type="ECO:0000313" key="4">
    <source>
        <dbReference type="EMBL" id="CAE0488152.1"/>
    </source>
</evidence>
<feature type="compositionally biased region" description="Polar residues" evidence="2">
    <location>
        <begin position="72"/>
        <end position="97"/>
    </location>
</feature>
<dbReference type="InterPro" id="IPR044691">
    <property type="entry name" value="DCC1_Trx"/>
</dbReference>
<reference evidence="4" key="1">
    <citation type="submission" date="2021-01" db="EMBL/GenBank/DDBJ databases">
        <authorList>
            <person name="Corre E."/>
            <person name="Pelletier E."/>
            <person name="Niang G."/>
            <person name="Scheremetjew M."/>
            <person name="Finn R."/>
            <person name="Kale V."/>
            <person name="Holt S."/>
            <person name="Cochrane G."/>
            <person name="Meng A."/>
            <person name="Brown T."/>
            <person name="Cohen L."/>
        </authorList>
    </citation>
    <scope>NUCLEOTIDE SEQUENCE</scope>
    <source>
        <strain evidence="4">CCMP1320</strain>
    </source>
</reference>